<keyword evidence="2" id="KW-0238">DNA-binding</keyword>
<dbReference type="SUPFAM" id="SSF46689">
    <property type="entry name" value="Homeodomain-like"/>
    <property type="match status" value="2"/>
</dbReference>
<dbReference type="PROSITE" id="PS01124">
    <property type="entry name" value="HTH_ARAC_FAMILY_2"/>
    <property type="match status" value="1"/>
</dbReference>
<dbReference type="SUPFAM" id="SSF55136">
    <property type="entry name" value="Probable bacterial effector-binding domain"/>
    <property type="match status" value="1"/>
</dbReference>
<dbReference type="Gene3D" id="1.10.10.60">
    <property type="entry name" value="Homeodomain-like"/>
    <property type="match status" value="2"/>
</dbReference>
<dbReference type="SMART" id="SM00342">
    <property type="entry name" value="HTH_ARAC"/>
    <property type="match status" value="1"/>
</dbReference>
<reference evidence="5 6" key="1">
    <citation type="submission" date="2020-09" db="EMBL/GenBank/DDBJ databases">
        <title>Paenibacillus sp. strain PR3 16S rRNA gene Genome sequencing and assembly.</title>
        <authorList>
            <person name="Kim J."/>
        </authorList>
    </citation>
    <scope>NUCLEOTIDE SEQUENCE [LARGE SCALE GENOMIC DNA]</scope>
    <source>
        <strain evidence="5 6">PR3</strain>
    </source>
</reference>
<dbReference type="InterPro" id="IPR018060">
    <property type="entry name" value="HTH_AraC"/>
</dbReference>
<keyword evidence="1" id="KW-0805">Transcription regulation</keyword>
<feature type="domain" description="HTH araC/xylS-type" evidence="4">
    <location>
        <begin position="8"/>
        <end position="106"/>
    </location>
</feature>
<evidence type="ECO:0000256" key="3">
    <source>
        <dbReference type="ARBA" id="ARBA00023163"/>
    </source>
</evidence>
<dbReference type="EMBL" id="JACXZA010000004">
    <property type="protein sequence ID" value="MBD3920459.1"/>
    <property type="molecule type" value="Genomic_DNA"/>
</dbReference>
<evidence type="ECO:0000313" key="6">
    <source>
        <dbReference type="Proteomes" id="UP000609346"/>
    </source>
</evidence>
<gene>
    <name evidence="5" type="ORF">H8B09_16980</name>
</gene>
<dbReference type="InterPro" id="IPR029441">
    <property type="entry name" value="Cass2"/>
</dbReference>
<evidence type="ECO:0000256" key="1">
    <source>
        <dbReference type="ARBA" id="ARBA00023015"/>
    </source>
</evidence>
<proteinExistence type="predicted"/>
<dbReference type="PANTHER" id="PTHR47504">
    <property type="entry name" value="RIGHT ORIGIN-BINDING PROTEIN"/>
    <property type="match status" value="1"/>
</dbReference>
<dbReference type="InterPro" id="IPR018062">
    <property type="entry name" value="HTH_AraC-typ_CS"/>
</dbReference>
<evidence type="ECO:0000313" key="5">
    <source>
        <dbReference type="EMBL" id="MBD3920459.1"/>
    </source>
</evidence>
<dbReference type="InterPro" id="IPR010499">
    <property type="entry name" value="AraC_E-bd"/>
</dbReference>
<dbReference type="Pfam" id="PF14526">
    <property type="entry name" value="Cass2"/>
    <property type="match status" value="1"/>
</dbReference>
<dbReference type="PROSITE" id="PS00041">
    <property type="entry name" value="HTH_ARAC_FAMILY_1"/>
    <property type="match status" value="1"/>
</dbReference>
<organism evidence="5 6">
    <name type="scientific">Paenibacillus terricola</name>
    <dbReference type="NCBI Taxonomy" id="2763503"/>
    <lineage>
        <taxon>Bacteria</taxon>
        <taxon>Bacillati</taxon>
        <taxon>Bacillota</taxon>
        <taxon>Bacilli</taxon>
        <taxon>Bacillales</taxon>
        <taxon>Paenibacillaceae</taxon>
        <taxon>Paenibacillus</taxon>
    </lineage>
</organism>
<name>A0ABR8N0Z2_9BACL</name>
<evidence type="ECO:0000256" key="2">
    <source>
        <dbReference type="ARBA" id="ARBA00023125"/>
    </source>
</evidence>
<accession>A0ABR8N0Z2</accession>
<dbReference type="Proteomes" id="UP000609346">
    <property type="component" value="Unassembled WGS sequence"/>
</dbReference>
<evidence type="ECO:0000259" key="4">
    <source>
        <dbReference type="PROSITE" id="PS01124"/>
    </source>
</evidence>
<dbReference type="InterPro" id="IPR011256">
    <property type="entry name" value="Reg_factor_effector_dom_sf"/>
</dbReference>
<dbReference type="Pfam" id="PF12833">
    <property type="entry name" value="HTH_18"/>
    <property type="match status" value="1"/>
</dbReference>
<sequence>MEAFRLLRQAIDYIEDHLQTTIEVEDVAQAAMSSKYHFQRTFHALTGFTVTEYVRNRRLTLAAEELARGDRKVIDVALKYGYESPEAFAKAFQRLHDVTPLAAKKGNVKLKSFPRISFQIQIKGETEMNYRIAEGKASTVVGKAVVIARDPYTEIPAFVEDIWTNGTHDRINATAGRPAGSLLSGYHFDFSEDGMRYYLMGSDLPEGQTVPDDFTLLHVPDQIYAVFDDREVFPNDAETETGIQKVWKRIYFEWFPSSSFEQVEGPCIERYYWTDDSHTESICEVWIPVRRKA</sequence>
<comment type="caution">
    <text evidence="5">The sequence shown here is derived from an EMBL/GenBank/DDBJ whole genome shotgun (WGS) entry which is preliminary data.</text>
</comment>
<dbReference type="InterPro" id="IPR050959">
    <property type="entry name" value="MarA-like"/>
</dbReference>
<keyword evidence="3" id="KW-0804">Transcription</keyword>
<protein>
    <submittedName>
        <fullName evidence="5">AraC family transcriptional regulator</fullName>
    </submittedName>
</protein>
<keyword evidence="6" id="KW-1185">Reference proteome</keyword>
<dbReference type="Gene3D" id="3.20.80.10">
    <property type="entry name" value="Regulatory factor, effector binding domain"/>
    <property type="match status" value="1"/>
</dbReference>
<dbReference type="SMART" id="SM00871">
    <property type="entry name" value="AraC_E_bind"/>
    <property type="match status" value="1"/>
</dbReference>
<dbReference type="InterPro" id="IPR009057">
    <property type="entry name" value="Homeodomain-like_sf"/>
</dbReference>
<dbReference type="PANTHER" id="PTHR47504:SF5">
    <property type="entry name" value="RIGHT ORIGIN-BINDING PROTEIN"/>
    <property type="match status" value="1"/>
</dbReference>